<evidence type="ECO:0000313" key="6">
    <source>
        <dbReference type="EMBL" id="CAA9444578.1"/>
    </source>
</evidence>
<dbReference type="GO" id="GO:0009396">
    <property type="term" value="P:folic acid-containing compound biosynthetic process"/>
    <property type="evidence" value="ECO:0007669"/>
    <property type="project" value="InterPro"/>
</dbReference>
<dbReference type="GO" id="GO:0046820">
    <property type="term" value="F:4-amino-4-deoxychorismate synthase activity"/>
    <property type="evidence" value="ECO:0007669"/>
    <property type="project" value="UniProtKB-EC"/>
</dbReference>
<sequence>MLGSLGLDGPTPTGPTLAVTPAPMSPYEATPRLLGLPRVVLLDSSSADDHSGRYSYLSADPFLTVCSRGRRVELTGPAGRTIVEADPFELLRCLLSRYFLAQSPGLPPFLGGAVGYFGYDLGRLLESLPATNPADGALPELDVGFYDWVLAADHLSGENWLVATGLPAGTEKAARARLAEIESRLDAPAESSKGPEGSKGEGRASDRKPLRFRSNVSRADYLGAVRRAKAYIAAGDIYQVNLSHRLEGEWRGSAWSLYERLRAASPVSYGAYLDLGDGKVLSASPELFLRLDGGRVQTRPIKGTRPRGKTPEEDRMLGAQLRSSEKDRAENLMIVDLLRNDLGKACRVGSVHVPELFGIEGYSTVWQMVSTVRGELRSGLGAVDLLRACFPGGSVTGCPKIRAMEIIEELEPVRRGVYCGSIGYLSFSGSMGASIVIRTLVLRRGKVHLQVGGAIVSDSDPGAEYEETLAKSRAAMHALGTELEEW</sequence>
<name>A0A6J4QQX7_9ACTN</name>
<feature type="region of interest" description="Disordered" evidence="3">
    <location>
        <begin position="1"/>
        <end position="22"/>
    </location>
</feature>
<evidence type="ECO:0000256" key="2">
    <source>
        <dbReference type="ARBA" id="ARBA00022679"/>
    </source>
</evidence>
<feature type="domain" description="Anthranilate synthase component I N-terminal" evidence="5">
    <location>
        <begin position="26"/>
        <end position="159"/>
    </location>
</feature>
<dbReference type="Pfam" id="PF00425">
    <property type="entry name" value="Chorismate_bind"/>
    <property type="match status" value="1"/>
</dbReference>
<accession>A0A6J4QQX7</accession>
<dbReference type="AlphaFoldDB" id="A0A6J4QQX7"/>
<feature type="compositionally biased region" description="Basic and acidic residues" evidence="3">
    <location>
        <begin position="196"/>
        <end position="209"/>
    </location>
</feature>
<dbReference type="InterPro" id="IPR015890">
    <property type="entry name" value="Chorismate_C"/>
</dbReference>
<organism evidence="6">
    <name type="scientific">uncultured Rubrobacteraceae bacterium</name>
    <dbReference type="NCBI Taxonomy" id="349277"/>
    <lineage>
        <taxon>Bacteria</taxon>
        <taxon>Bacillati</taxon>
        <taxon>Actinomycetota</taxon>
        <taxon>Rubrobacteria</taxon>
        <taxon>Rubrobacterales</taxon>
        <taxon>Rubrobacteraceae</taxon>
        <taxon>environmental samples</taxon>
    </lineage>
</organism>
<dbReference type="PRINTS" id="PR00095">
    <property type="entry name" value="ANTSNTHASEI"/>
</dbReference>
<dbReference type="InterPro" id="IPR005801">
    <property type="entry name" value="ADC_synthase"/>
</dbReference>
<dbReference type="Gene3D" id="3.60.120.10">
    <property type="entry name" value="Anthranilate synthase"/>
    <property type="match status" value="1"/>
</dbReference>
<dbReference type="PANTHER" id="PTHR11236:SF50">
    <property type="entry name" value="AMINODEOXYCHORISMATE SYNTHASE COMPONENT 1"/>
    <property type="match status" value="1"/>
</dbReference>
<feature type="domain" description="Chorismate-utilising enzyme C-terminal" evidence="4">
    <location>
        <begin position="218"/>
        <end position="471"/>
    </location>
</feature>
<dbReference type="EMBL" id="CADCVA010000390">
    <property type="protein sequence ID" value="CAA9444578.1"/>
    <property type="molecule type" value="Genomic_DNA"/>
</dbReference>
<protein>
    <recommendedName>
        <fullName evidence="1">aminodeoxychorismate synthase</fullName>
        <ecNumber evidence="1">2.6.1.85</ecNumber>
    </recommendedName>
</protein>
<dbReference type="InterPro" id="IPR005802">
    <property type="entry name" value="ADC_synth_comp_1"/>
</dbReference>
<proteinExistence type="predicted"/>
<dbReference type="Pfam" id="PF04715">
    <property type="entry name" value="Anth_synt_I_N"/>
    <property type="match status" value="1"/>
</dbReference>
<dbReference type="PANTHER" id="PTHR11236">
    <property type="entry name" value="AMINOBENZOATE/ANTHRANILATE SYNTHASE"/>
    <property type="match status" value="1"/>
</dbReference>
<keyword evidence="6" id="KW-0032">Aminotransferase</keyword>
<dbReference type="GO" id="GO:0000162">
    <property type="term" value="P:L-tryptophan biosynthetic process"/>
    <property type="evidence" value="ECO:0007669"/>
    <property type="project" value="TreeGrafter"/>
</dbReference>
<dbReference type="SUPFAM" id="SSF56322">
    <property type="entry name" value="ADC synthase"/>
    <property type="match status" value="1"/>
</dbReference>
<dbReference type="NCBIfam" id="TIGR00553">
    <property type="entry name" value="pabB"/>
    <property type="match status" value="1"/>
</dbReference>
<keyword evidence="2 6" id="KW-0808">Transferase</keyword>
<evidence type="ECO:0000256" key="1">
    <source>
        <dbReference type="ARBA" id="ARBA00013139"/>
    </source>
</evidence>
<feature type="region of interest" description="Disordered" evidence="3">
    <location>
        <begin position="185"/>
        <end position="209"/>
    </location>
</feature>
<dbReference type="InterPro" id="IPR006805">
    <property type="entry name" value="Anth_synth_I_N"/>
</dbReference>
<dbReference type="InterPro" id="IPR019999">
    <property type="entry name" value="Anth_synth_I-like"/>
</dbReference>
<evidence type="ECO:0000256" key="3">
    <source>
        <dbReference type="SAM" id="MobiDB-lite"/>
    </source>
</evidence>
<evidence type="ECO:0000259" key="5">
    <source>
        <dbReference type="Pfam" id="PF04715"/>
    </source>
</evidence>
<reference evidence="6" key="1">
    <citation type="submission" date="2020-02" db="EMBL/GenBank/DDBJ databases">
        <authorList>
            <person name="Meier V. D."/>
        </authorList>
    </citation>
    <scope>NUCLEOTIDE SEQUENCE</scope>
    <source>
        <strain evidence="6">AVDCRST_MAG82</strain>
    </source>
</reference>
<gene>
    <name evidence="6" type="ORF">AVDCRST_MAG82-3198</name>
</gene>
<dbReference type="EC" id="2.6.1.85" evidence="1"/>
<evidence type="ECO:0000259" key="4">
    <source>
        <dbReference type="Pfam" id="PF00425"/>
    </source>
</evidence>